<dbReference type="PROSITE" id="PS01306">
    <property type="entry name" value="UPF0054"/>
    <property type="match status" value="1"/>
</dbReference>
<evidence type="ECO:0000256" key="3">
    <source>
        <dbReference type="ARBA" id="ARBA00022723"/>
    </source>
</evidence>
<name>A0AAP2D511_9BACT</name>
<dbReference type="RefSeq" id="WP_254088439.1">
    <property type="nucleotide sequence ID" value="NZ_JAHESC010000002.1"/>
</dbReference>
<dbReference type="PANTHER" id="PTHR46986">
    <property type="entry name" value="ENDORIBONUCLEASE YBEY, CHLOROPLASTIC"/>
    <property type="match status" value="1"/>
</dbReference>
<comment type="cofactor">
    <cofactor evidence="7">
        <name>Zn(2+)</name>
        <dbReference type="ChEBI" id="CHEBI:29105"/>
    </cofactor>
    <text evidence="7">Binds 1 zinc ion.</text>
</comment>
<keyword evidence="3 7" id="KW-0479">Metal-binding</keyword>
<comment type="caution">
    <text evidence="8">The sequence shown here is derived from an EMBL/GenBank/DDBJ whole genome shotgun (WGS) entry which is preliminary data.</text>
</comment>
<evidence type="ECO:0000256" key="6">
    <source>
        <dbReference type="ARBA" id="ARBA00022833"/>
    </source>
</evidence>
<comment type="subcellular location">
    <subcellularLocation>
        <location evidence="7">Cytoplasm</location>
    </subcellularLocation>
</comment>
<feature type="binding site" evidence="7">
    <location>
        <position position="119"/>
    </location>
    <ligand>
        <name>Zn(2+)</name>
        <dbReference type="ChEBI" id="CHEBI:29105"/>
        <note>catalytic</note>
    </ligand>
</feature>
<keyword evidence="7" id="KW-0963">Cytoplasm</keyword>
<dbReference type="Proteomes" id="UP001319180">
    <property type="component" value="Unassembled WGS sequence"/>
</dbReference>
<accession>A0AAP2D511</accession>
<keyword evidence="7" id="KW-0690">Ribosome biogenesis</keyword>
<organism evidence="8 9">
    <name type="scientific">Dawidia soli</name>
    <dbReference type="NCBI Taxonomy" id="2782352"/>
    <lineage>
        <taxon>Bacteria</taxon>
        <taxon>Pseudomonadati</taxon>
        <taxon>Bacteroidota</taxon>
        <taxon>Cytophagia</taxon>
        <taxon>Cytophagales</taxon>
        <taxon>Chryseotaleaceae</taxon>
        <taxon>Dawidia</taxon>
    </lineage>
</organism>
<evidence type="ECO:0000256" key="2">
    <source>
        <dbReference type="ARBA" id="ARBA00022722"/>
    </source>
</evidence>
<keyword evidence="9" id="KW-1185">Reference proteome</keyword>
<feature type="binding site" evidence="7">
    <location>
        <position position="109"/>
    </location>
    <ligand>
        <name>Zn(2+)</name>
        <dbReference type="ChEBI" id="CHEBI:29105"/>
        <note>catalytic</note>
    </ligand>
</feature>
<dbReference type="NCBIfam" id="TIGR00043">
    <property type="entry name" value="rRNA maturation RNase YbeY"/>
    <property type="match status" value="1"/>
</dbReference>
<keyword evidence="4 7" id="KW-0255">Endonuclease</keyword>
<dbReference type="GO" id="GO:0006364">
    <property type="term" value="P:rRNA processing"/>
    <property type="evidence" value="ECO:0007669"/>
    <property type="project" value="UniProtKB-UniRule"/>
</dbReference>
<evidence type="ECO:0000256" key="7">
    <source>
        <dbReference type="HAMAP-Rule" id="MF_00009"/>
    </source>
</evidence>
<keyword evidence="5 7" id="KW-0378">Hydrolase</keyword>
<dbReference type="GO" id="GO:0005737">
    <property type="term" value="C:cytoplasm"/>
    <property type="evidence" value="ECO:0007669"/>
    <property type="project" value="UniProtKB-SubCell"/>
</dbReference>
<feature type="binding site" evidence="7">
    <location>
        <position position="113"/>
    </location>
    <ligand>
        <name>Zn(2+)</name>
        <dbReference type="ChEBI" id="CHEBI:29105"/>
        <note>catalytic</note>
    </ligand>
</feature>
<dbReference type="SUPFAM" id="SSF55486">
    <property type="entry name" value="Metalloproteases ('zincins'), catalytic domain"/>
    <property type="match status" value="1"/>
</dbReference>
<comment type="similarity">
    <text evidence="1 7">Belongs to the endoribonuclease YbeY family.</text>
</comment>
<dbReference type="Pfam" id="PF02130">
    <property type="entry name" value="YbeY"/>
    <property type="match status" value="1"/>
</dbReference>
<protein>
    <recommendedName>
        <fullName evidence="7">Endoribonuclease YbeY</fullName>
        <ecNumber evidence="7">3.1.-.-</ecNumber>
    </recommendedName>
</protein>
<dbReference type="InterPro" id="IPR020549">
    <property type="entry name" value="YbeY_CS"/>
</dbReference>
<dbReference type="EMBL" id="JAHESC010000002">
    <property type="protein sequence ID" value="MBT1685184.1"/>
    <property type="molecule type" value="Genomic_DNA"/>
</dbReference>
<dbReference type="GO" id="GO:0008270">
    <property type="term" value="F:zinc ion binding"/>
    <property type="evidence" value="ECO:0007669"/>
    <property type="project" value="UniProtKB-UniRule"/>
</dbReference>
<dbReference type="InterPro" id="IPR002036">
    <property type="entry name" value="YbeY"/>
</dbReference>
<evidence type="ECO:0000313" key="8">
    <source>
        <dbReference type="EMBL" id="MBT1685184.1"/>
    </source>
</evidence>
<gene>
    <name evidence="7 8" type="primary">ybeY</name>
    <name evidence="8" type="ORF">KK078_01380</name>
</gene>
<dbReference type="PANTHER" id="PTHR46986:SF1">
    <property type="entry name" value="ENDORIBONUCLEASE YBEY, CHLOROPLASTIC"/>
    <property type="match status" value="1"/>
</dbReference>
<dbReference type="Gene3D" id="3.40.390.30">
    <property type="entry name" value="Metalloproteases ('zincins'), catalytic domain"/>
    <property type="match status" value="1"/>
</dbReference>
<keyword evidence="2 7" id="KW-0540">Nuclease</keyword>
<sequence>MASIRFFSEETEFKLPHPRKTSTWIKSALRKEKKTLGDLNFIFCTDEYLLQINMEYLDHHTYTDIITFDSSATPGTIEGDIFISIERIHENAGKFGRPFDEELHRVIIHGVLHLVGYGDKTKTAKAQMTKKEDTYLALRNN</sequence>
<dbReference type="GO" id="GO:0004222">
    <property type="term" value="F:metalloendopeptidase activity"/>
    <property type="evidence" value="ECO:0007669"/>
    <property type="project" value="InterPro"/>
</dbReference>
<comment type="function">
    <text evidence="7">Single strand-specific metallo-endoribonuclease involved in late-stage 70S ribosome quality control and in maturation of the 3' terminus of the 16S rRNA.</text>
</comment>
<evidence type="ECO:0000256" key="5">
    <source>
        <dbReference type="ARBA" id="ARBA00022801"/>
    </source>
</evidence>
<evidence type="ECO:0000313" key="9">
    <source>
        <dbReference type="Proteomes" id="UP001319180"/>
    </source>
</evidence>
<dbReference type="HAMAP" id="MF_00009">
    <property type="entry name" value="Endoribonucl_YbeY"/>
    <property type="match status" value="1"/>
</dbReference>
<reference evidence="8 9" key="1">
    <citation type="submission" date="2021-05" db="EMBL/GenBank/DDBJ databases">
        <title>A Polyphasic approach of four new species of the genus Ohtaekwangia: Ohtaekwangia histidinii sp. nov., Ohtaekwangia cretensis sp. nov., Ohtaekwangia indiensis sp. nov., Ohtaekwangia reichenbachii sp. nov. from diverse environment.</title>
        <authorList>
            <person name="Octaviana S."/>
        </authorList>
    </citation>
    <scope>NUCLEOTIDE SEQUENCE [LARGE SCALE GENOMIC DNA]</scope>
    <source>
        <strain evidence="8 9">PWU37</strain>
    </source>
</reference>
<dbReference type="EC" id="3.1.-.-" evidence="7"/>
<dbReference type="InterPro" id="IPR023091">
    <property type="entry name" value="MetalPrtase_cat_dom_sf_prd"/>
</dbReference>
<dbReference type="GO" id="GO:0004521">
    <property type="term" value="F:RNA endonuclease activity"/>
    <property type="evidence" value="ECO:0007669"/>
    <property type="project" value="UniProtKB-UniRule"/>
</dbReference>
<proteinExistence type="inferred from homology"/>
<keyword evidence="7" id="KW-0698">rRNA processing</keyword>
<dbReference type="AlphaFoldDB" id="A0AAP2D511"/>
<keyword evidence="6 7" id="KW-0862">Zinc</keyword>
<evidence type="ECO:0000256" key="4">
    <source>
        <dbReference type="ARBA" id="ARBA00022759"/>
    </source>
</evidence>
<evidence type="ECO:0000256" key="1">
    <source>
        <dbReference type="ARBA" id="ARBA00010875"/>
    </source>
</evidence>